<accession>A0A0B7H4R4</accession>
<dbReference type="EMBL" id="CDOE01000018">
    <property type="protein sequence ID" value="CEN32917.1"/>
    <property type="molecule type" value="Genomic_DNA"/>
</dbReference>
<evidence type="ECO:0000313" key="1">
    <source>
        <dbReference type="EMBL" id="CEN32917.1"/>
    </source>
</evidence>
<evidence type="ECO:0000313" key="2">
    <source>
        <dbReference type="Proteomes" id="UP000044026"/>
    </source>
</evidence>
<organism evidence="1 2">
    <name type="scientific">Capnocytophaga canimorsus</name>
    <dbReference type="NCBI Taxonomy" id="28188"/>
    <lineage>
        <taxon>Bacteria</taxon>
        <taxon>Pseudomonadati</taxon>
        <taxon>Bacteroidota</taxon>
        <taxon>Flavobacteriia</taxon>
        <taxon>Flavobacteriales</taxon>
        <taxon>Flavobacteriaceae</taxon>
        <taxon>Capnocytophaga</taxon>
    </lineage>
</organism>
<dbReference type="AlphaFoldDB" id="A0A0B7H4R4"/>
<name>A0A0B7H4R4_9FLAO</name>
<dbReference type="Proteomes" id="UP000044026">
    <property type="component" value="Unassembled WGS sequence"/>
</dbReference>
<gene>
    <name evidence="1" type="ORF">CCAN12_250003</name>
</gene>
<reference evidence="1 2" key="1">
    <citation type="submission" date="2015-01" db="EMBL/GenBank/DDBJ databases">
        <authorList>
            <person name="Xiang T."/>
            <person name="Song Y."/>
            <person name="Huang L."/>
            <person name="Wang B."/>
            <person name="Wu P."/>
        </authorList>
    </citation>
    <scope>NUCLEOTIDE SEQUENCE [LARGE SCALE GENOMIC DNA]</scope>
    <source>
        <strain evidence="1 2">Cc12</strain>
    </source>
</reference>
<dbReference type="PROSITE" id="PS51257">
    <property type="entry name" value="PROKAR_LIPOPROTEIN"/>
    <property type="match status" value="1"/>
</dbReference>
<proteinExistence type="predicted"/>
<sequence length="49" mass="5527">MKKIVILSLLILSIGCKKDDTNDTFISNINHQIKITYGTFLTTNPLKMS</sequence>
<protein>
    <submittedName>
        <fullName evidence="1">Uncharacterized protein</fullName>
    </submittedName>
</protein>